<organism evidence="1 2">
    <name type="scientific">Portunus trituberculatus</name>
    <name type="common">Swimming crab</name>
    <name type="synonym">Neptunus trituberculatus</name>
    <dbReference type="NCBI Taxonomy" id="210409"/>
    <lineage>
        <taxon>Eukaryota</taxon>
        <taxon>Metazoa</taxon>
        <taxon>Ecdysozoa</taxon>
        <taxon>Arthropoda</taxon>
        <taxon>Crustacea</taxon>
        <taxon>Multicrustacea</taxon>
        <taxon>Malacostraca</taxon>
        <taxon>Eumalacostraca</taxon>
        <taxon>Eucarida</taxon>
        <taxon>Decapoda</taxon>
        <taxon>Pleocyemata</taxon>
        <taxon>Brachyura</taxon>
        <taxon>Eubrachyura</taxon>
        <taxon>Portunoidea</taxon>
        <taxon>Portunidae</taxon>
        <taxon>Portuninae</taxon>
        <taxon>Portunus</taxon>
    </lineage>
</organism>
<gene>
    <name evidence="1" type="ORF">E2C01_070391</name>
</gene>
<proteinExistence type="predicted"/>
<evidence type="ECO:0000313" key="1">
    <source>
        <dbReference type="EMBL" id="MPC75990.1"/>
    </source>
</evidence>
<dbReference type="Proteomes" id="UP000324222">
    <property type="component" value="Unassembled WGS sequence"/>
</dbReference>
<protein>
    <submittedName>
        <fullName evidence="1">Uncharacterized protein</fullName>
    </submittedName>
</protein>
<evidence type="ECO:0000313" key="2">
    <source>
        <dbReference type="Proteomes" id="UP000324222"/>
    </source>
</evidence>
<comment type="caution">
    <text evidence="1">The sequence shown here is derived from an EMBL/GenBank/DDBJ whole genome shotgun (WGS) entry which is preliminary data.</text>
</comment>
<dbReference type="AlphaFoldDB" id="A0A5B7HU15"/>
<accession>A0A5B7HU15</accession>
<sequence length="63" mass="7176">MTQNDISRSRFQNTVFKGKEGRRKHYNTKNTTDVYQCPTAIHHRGESATLSTSTMPTVNCSQN</sequence>
<keyword evidence="2" id="KW-1185">Reference proteome</keyword>
<name>A0A5B7HU15_PORTR</name>
<reference evidence="1 2" key="1">
    <citation type="submission" date="2019-05" db="EMBL/GenBank/DDBJ databases">
        <title>Another draft genome of Portunus trituberculatus and its Hox gene families provides insights of decapod evolution.</title>
        <authorList>
            <person name="Jeong J.-H."/>
            <person name="Song I."/>
            <person name="Kim S."/>
            <person name="Choi T."/>
            <person name="Kim D."/>
            <person name="Ryu S."/>
            <person name="Kim W."/>
        </authorList>
    </citation>
    <scope>NUCLEOTIDE SEQUENCE [LARGE SCALE GENOMIC DNA]</scope>
    <source>
        <tissue evidence="1">Muscle</tissue>
    </source>
</reference>
<dbReference type="EMBL" id="VSRR010042336">
    <property type="protein sequence ID" value="MPC75990.1"/>
    <property type="molecule type" value="Genomic_DNA"/>
</dbReference>